<evidence type="ECO:0000313" key="4">
    <source>
        <dbReference type="Proteomes" id="UP000239731"/>
    </source>
</evidence>
<dbReference type="AlphaFoldDB" id="A0A109LEI5"/>
<comment type="caution">
    <text evidence="1">The sequence shown here is derived from an EMBL/GenBank/DDBJ whole genome shotgun (WGS) entry which is preliminary data.</text>
</comment>
<protein>
    <submittedName>
        <fullName evidence="1">Uncharacterized protein</fullName>
    </submittedName>
</protein>
<evidence type="ECO:0000313" key="3">
    <source>
        <dbReference type="Proteomes" id="UP000061348"/>
    </source>
</evidence>
<dbReference type="Proteomes" id="UP000239731">
    <property type="component" value="Unassembled WGS sequence"/>
</dbReference>
<evidence type="ECO:0000313" key="2">
    <source>
        <dbReference type="EMBL" id="PRW90798.1"/>
    </source>
</evidence>
<organism evidence="1 3">
    <name type="scientific">Pseudomonas fluorescens</name>
    <dbReference type="NCBI Taxonomy" id="294"/>
    <lineage>
        <taxon>Bacteria</taxon>
        <taxon>Pseudomonadati</taxon>
        <taxon>Pseudomonadota</taxon>
        <taxon>Gammaproteobacteria</taxon>
        <taxon>Pseudomonadales</taxon>
        <taxon>Pseudomonadaceae</taxon>
        <taxon>Pseudomonas</taxon>
    </lineage>
</organism>
<accession>A0A109LEI5</accession>
<evidence type="ECO:0000313" key="1">
    <source>
        <dbReference type="EMBL" id="KWV86151.1"/>
    </source>
</evidence>
<dbReference type="PATRIC" id="fig|294.194.peg.4576"/>
<proteinExistence type="predicted"/>
<dbReference type="EMBL" id="PVUH01000011">
    <property type="protein sequence ID" value="PRW90798.1"/>
    <property type="molecule type" value="Genomic_DNA"/>
</dbReference>
<dbReference type="Proteomes" id="UP000061348">
    <property type="component" value="Unassembled WGS sequence"/>
</dbReference>
<dbReference type="EMBL" id="LCYA01000103">
    <property type="protein sequence ID" value="KWV86151.1"/>
    <property type="molecule type" value="Genomic_DNA"/>
</dbReference>
<gene>
    <name evidence="2" type="ORF">C7A10_17310</name>
    <name evidence="1" type="ORF">PFLmoz3_04123</name>
</gene>
<name>A0A109LEI5_PSEFL</name>
<sequence length="310" mass="35195">MTENPESPSKHHVFGRALNDVEHAIGMYAYSYCTMPAEAIYDKAILQSMMSVIETCHIYCIGYTPIVDFTGASQTGDELNIQLNVLGKKYTVTYSIPGLIYKMEDGYNFLEDPAGERFWPDMEHVQARLSNEFKAVTFDVKYIGQAYGQDGSRNAIDRLLKHETLQKIALKGVPSGHKLTLLLLSIQPSNQLITMMNPFAKNGDSGDARIKQGLDKAQNTTEAEKISLYEAALIRYFYPEFNKEFKDSFPSTNLKILQDCYDKDFGAVVAEICIDELPFMLFSDNIEPKFYHVAKHNLHKSEDRKMFFGI</sequence>
<dbReference type="RefSeq" id="WP_034127435.1">
    <property type="nucleotide sequence ID" value="NZ_JRXU01000016.1"/>
</dbReference>
<reference evidence="1 3" key="1">
    <citation type="submission" date="2015-05" db="EMBL/GenBank/DDBJ databases">
        <title>A genomic and transcriptomic approach to investigate the blue pigment phenotype in Pseudomonas fluorescens.</title>
        <authorList>
            <person name="Andreani N.A."/>
            <person name="Cardazzo B."/>
        </authorList>
    </citation>
    <scope>NUCLEOTIDE SEQUENCE [LARGE SCALE GENOMIC DNA]</scope>
    <source>
        <strain evidence="1 3">Ps_22</strain>
    </source>
</reference>
<reference evidence="2 4" key="2">
    <citation type="submission" date="2018-03" db="EMBL/GenBank/DDBJ databases">
        <title>Blue discolouration in mozzarella cheese caused by Pseudomonas fluorescens.</title>
        <authorList>
            <person name="Chiesa F."/>
            <person name="Dalmasso A."/>
            <person name="Lomonaco S."/>
        </authorList>
    </citation>
    <scope>NUCLEOTIDE SEQUENCE [LARGE SCALE GENOMIC DNA]</scope>
    <source>
        <strain evidence="2 4">11293</strain>
    </source>
</reference>